<protein>
    <submittedName>
        <fullName evidence="9">PTR2-domain-containing protein</fullName>
    </submittedName>
</protein>
<dbReference type="Proteomes" id="UP000027730">
    <property type="component" value="Unassembled WGS sequence"/>
</dbReference>
<dbReference type="GeneID" id="25412719"/>
<feature type="transmembrane region" description="Helical" evidence="8">
    <location>
        <begin position="207"/>
        <end position="225"/>
    </location>
</feature>
<feature type="transmembrane region" description="Helical" evidence="8">
    <location>
        <begin position="37"/>
        <end position="58"/>
    </location>
</feature>
<feature type="transmembrane region" description="Helical" evidence="8">
    <location>
        <begin position="96"/>
        <end position="113"/>
    </location>
</feature>
<dbReference type="OrthoDB" id="8904098at2759"/>
<name>A0A074W5A9_9PEZI</name>
<evidence type="ECO:0000256" key="1">
    <source>
        <dbReference type="ARBA" id="ARBA00004141"/>
    </source>
</evidence>
<evidence type="ECO:0000256" key="4">
    <source>
        <dbReference type="ARBA" id="ARBA00022989"/>
    </source>
</evidence>
<keyword evidence="5 8" id="KW-0472">Membrane</keyword>
<comment type="similarity">
    <text evidence="2 6">Belongs to the major facilitator superfamily. Proton-dependent oligopeptide transporter (POT/PTR) (TC 2.A.17) family.</text>
</comment>
<evidence type="ECO:0000256" key="8">
    <source>
        <dbReference type="SAM" id="Phobius"/>
    </source>
</evidence>
<gene>
    <name evidence="9" type="ORF">M436DRAFT_58803</name>
</gene>
<dbReference type="Gene3D" id="1.20.1250.20">
    <property type="entry name" value="MFS general substrate transporter like domains"/>
    <property type="match status" value="1"/>
</dbReference>
<dbReference type="EMBL" id="KL584732">
    <property type="protein sequence ID" value="KEQ68315.1"/>
    <property type="molecule type" value="Genomic_DNA"/>
</dbReference>
<dbReference type="InterPro" id="IPR000109">
    <property type="entry name" value="POT_fam"/>
</dbReference>
<sequence>MAHSTATLEVEDNDIINDQNQPASDEHSKLRRVPDRIPWVVLLILIVELGERFTYFGLSAPIQNYIKNPHDPGSDLPGALGKGQAVATALGNFFKFWAYASTVIGAIIADQYLGRFKTIVVACAVYIVGLLILVTTATPAGIHSGAGFGGLIAAMVVIGLGTGSIKANVTPMCAEQYRLDTAYTKQLKSGEWVVVDPELTVERMFNWFYWAVNVGALSPLITVNIEAQVSFWAAYLIPLVVIAIAATVFILGSKRFVKTPPHGSAVIDAVKIVTIAMKEGGFDNARPSALQARGALERHHFAQSPNFTDKSVKDVQSGITACKFFLFLPLYFVCWIQIWNNLISQAGAMALHGTPNDLLQNLDPIALIIFIPLLDFVVYPLLRKYKINFSPVLKMTAGFIMASISMVYAAVLQHYIYNSPPNSIHVWIQAPAYILVAFSEAFVIITGLELAYTKAPTSLRSLVSALFWLTIGIAAAICIALAPVSQDPYLVWMYASLGIVGFVAGCGLYLCFRKSFDDVPVIAGQEAANMELDVAGVAEHGGKLAVEEGRWRN</sequence>
<evidence type="ECO:0000313" key="10">
    <source>
        <dbReference type="Proteomes" id="UP000027730"/>
    </source>
</evidence>
<dbReference type="AlphaFoldDB" id="A0A074W5A9"/>
<organism evidence="9 10">
    <name type="scientific">Aureobasidium namibiae CBS 147.97</name>
    <dbReference type="NCBI Taxonomy" id="1043004"/>
    <lineage>
        <taxon>Eukaryota</taxon>
        <taxon>Fungi</taxon>
        <taxon>Dikarya</taxon>
        <taxon>Ascomycota</taxon>
        <taxon>Pezizomycotina</taxon>
        <taxon>Dothideomycetes</taxon>
        <taxon>Dothideomycetidae</taxon>
        <taxon>Dothideales</taxon>
        <taxon>Saccotheciaceae</taxon>
        <taxon>Aureobasidium</taxon>
    </lineage>
</organism>
<feature type="transmembrane region" description="Helical" evidence="8">
    <location>
        <begin position="428"/>
        <end position="450"/>
    </location>
</feature>
<keyword evidence="4 8" id="KW-1133">Transmembrane helix</keyword>
<dbReference type="GO" id="GO:0016020">
    <property type="term" value="C:membrane"/>
    <property type="evidence" value="ECO:0007669"/>
    <property type="project" value="UniProtKB-SubCell"/>
</dbReference>
<feature type="transmembrane region" description="Helical" evidence="8">
    <location>
        <begin position="394"/>
        <end position="416"/>
    </location>
</feature>
<dbReference type="HOGENOM" id="CLU_004790_4_2_1"/>
<proteinExistence type="inferred from homology"/>
<dbReference type="PANTHER" id="PTHR11654">
    <property type="entry name" value="OLIGOPEPTIDE TRANSPORTER-RELATED"/>
    <property type="match status" value="1"/>
</dbReference>
<dbReference type="GO" id="GO:0006857">
    <property type="term" value="P:oligopeptide transport"/>
    <property type="evidence" value="ECO:0007669"/>
    <property type="project" value="InterPro"/>
</dbReference>
<feature type="transmembrane region" description="Helical" evidence="8">
    <location>
        <begin position="324"/>
        <end position="344"/>
    </location>
</feature>
<feature type="region of interest" description="Disordered" evidence="7">
    <location>
        <begin position="1"/>
        <end position="29"/>
    </location>
</feature>
<comment type="subcellular location">
    <subcellularLocation>
        <location evidence="1 6">Membrane</location>
        <topology evidence="1 6">Multi-pass membrane protein</topology>
    </subcellularLocation>
</comment>
<dbReference type="RefSeq" id="XP_013422465.1">
    <property type="nucleotide sequence ID" value="XM_013567011.1"/>
</dbReference>
<keyword evidence="10" id="KW-1185">Reference proteome</keyword>
<dbReference type="GO" id="GO:0022857">
    <property type="term" value="F:transmembrane transporter activity"/>
    <property type="evidence" value="ECO:0007669"/>
    <property type="project" value="InterPro"/>
</dbReference>
<accession>A0A074W5A9</accession>
<dbReference type="PROSITE" id="PS01023">
    <property type="entry name" value="PTR2_2"/>
    <property type="match status" value="1"/>
</dbReference>
<evidence type="ECO:0000256" key="7">
    <source>
        <dbReference type="SAM" id="MobiDB-lite"/>
    </source>
</evidence>
<evidence type="ECO:0000256" key="5">
    <source>
        <dbReference type="ARBA" id="ARBA00023136"/>
    </source>
</evidence>
<feature type="transmembrane region" description="Helical" evidence="8">
    <location>
        <begin position="231"/>
        <end position="252"/>
    </location>
</feature>
<feature type="transmembrane region" description="Helical" evidence="8">
    <location>
        <begin position="462"/>
        <end position="483"/>
    </location>
</feature>
<reference evidence="9 10" key="1">
    <citation type="journal article" date="2014" name="BMC Genomics">
        <title>Genome sequencing of four Aureobasidium pullulans varieties: biotechnological potential, stress tolerance, and description of new species.</title>
        <authorList>
            <person name="Gostin Ar C."/>
            <person name="Ohm R.A."/>
            <person name="Kogej T."/>
            <person name="Sonjak S."/>
            <person name="Turk M."/>
            <person name="Zajc J."/>
            <person name="Zalar P."/>
            <person name="Grube M."/>
            <person name="Sun H."/>
            <person name="Han J."/>
            <person name="Sharma A."/>
            <person name="Chiniquy J."/>
            <person name="Ngan C.Y."/>
            <person name="Lipzen A."/>
            <person name="Barry K."/>
            <person name="Grigoriev I.V."/>
            <person name="Gunde-Cimerman N."/>
        </authorList>
    </citation>
    <scope>NUCLEOTIDE SEQUENCE [LARGE SCALE GENOMIC DNA]</scope>
    <source>
        <strain evidence="9 10">CBS 147.97</strain>
    </source>
</reference>
<dbReference type="Pfam" id="PF00854">
    <property type="entry name" value="PTR2"/>
    <property type="match status" value="1"/>
</dbReference>
<dbReference type="SUPFAM" id="SSF103473">
    <property type="entry name" value="MFS general substrate transporter"/>
    <property type="match status" value="1"/>
</dbReference>
<evidence type="ECO:0000256" key="2">
    <source>
        <dbReference type="ARBA" id="ARBA00005982"/>
    </source>
</evidence>
<keyword evidence="6" id="KW-0813">Transport</keyword>
<dbReference type="InterPro" id="IPR036259">
    <property type="entry name" value="MFS_trans_sf"/>
</dbReference>
<feature type="transmembrane region" description="Helical" evidence="8">
    <location>
        <begin position="489"/>
        <end position="512"/>
    </location>
</feature>
<dbReference type="InterPro" id="IPR018456">
    <property type="entry name" value="PTR2_symporter_CS"/>
</dbReference>
<evidence type="ECO:0000313" key="9">
    <source>
        <dbReference type="EMBL" id="KEQ68315.1"/>
    </source>
</evidence>
<evidence type="ECO:0000256" key="3">
    <source>
        <dbReference type="ARBA" id="ARBA00022692"/>
    </source>
</evidence>
<keyword evidence="3 6" id="KW-0812">Transmembrane</keyword>
<feature type="transmembrane region" description="Helical" evidence="8">
    <location>
        <begin position="364"/>
        <end position="382"/>
    </location>
</feature>
<feature type="transmembrane region" description="Helical" evidence="8">
    <location>
        <begin position="120"/>
        <end position="142"/>
    </location>
</feature>
<feature type="transmembrane region" description="Helical" evidence="8">
    <location>
        <begin position="148"/>
        <end position="169"/>
    </location>
</feature>
<evidence type="ECO:0000256" key="6">
    <source>
        <dbReference type="RuleBase" id="RU003755"/>
    </source>
</evidence>